<dbReference type="Pfam" id="PF00582">
    <property type="entry name" value="Usp"/>
    <property type="match status" value="1"/>
</dbReference>
<dbReference type="STRING" id="558155.SAMN04487911_105166"/>
<dbReference type="InterPro" id="IPR006016">
    <property type="entry name" value="UspA"/>
</dbReference>
<accession>A0A1M6DWV9</accession>
<feature type="domain" description="UspA" evidence="2">
    <location>
        <begin position="1"/>
        <end position="132"/>
    </location>
</feature>
<gene>
    <name evidence="3" type="ORF">SAMN04487911_105166</name>
</gene>
<dbReference type="PRINTS" id="PR01438">
    <property type="entry name" value="UNVRSLSTRESS"/>
</dbReference>
<evidence type="ECO:0000259" key="2">
    <source>
        <dbReference type="Pfam" id="PF00582"/>
    </source>
</evidence>
<keyword evidence="4" id="KW-1185">Reference proteome</keyword>
<dbReference type="Gene3D" id="3.40.50.12370">
    <property type="match status" value="1"/>
</dbReference>
<dbReference type="InterPro" id="IPR006015">
    <property type="entry name" value="Universal_stress_UspA"/>
</dbReference>
<proteinExistence type="inferred from homology"/>
<dbReference type="EMBL" id="FQYX01000005">
    <property type="protein sequence ID" value="SHI77682.1"/>
    <property type="molecule type" value="Genomic_DNA"/>
</dbReference>
<dbReference type="SUPFAM" id="SSF52402">
    <property type="entry name" value="Adenine nucleotide alpha hydrolases-like"/>
    <property type="match status" value="2"/>
</dbReference>
<organism evidence="3 4">
    <name type="scientific">Arenibacter nanhaiticus</name>
    <dbReference type="NCBI Taxonomy" id="558155"/>
    <lineage>
        <taxon>Bacteria</taxon>
        <taxon>Pseudomonadati</taxon>
        <taxon>Bacteroidota</taxon>
        <taxon>Flavobacteriia</taxon>
        <taxon>Flavobacteriales</taxon>
        <taxon>Flavobacteriaceae</taxon>
        <taxon>Arenibacter</taxon>
    </lineage>
</organism>
<dbReference type="PANTHER" id="PTHR46268:SF6">
    <property type="entry name" value="UNIVERSAL STRESS PROTEIN UP12"/>
    <property type="match status" value="1"/>
</dbReference>
<dbReference type="PANTHER" id="PTHR46268">
    <property type="entry name" value="STRESS RESPONSE PROTEIN NHAX"/>
    <property type="match status" value="1"/>
</dbReference>
<dbReference type="Proteomes" id="UP000184231">
    <property type="component" value="Unassembled WGS sequence"/>
</dbReference>
<evidence type="ECO:0000256" key="1">
    <source>
        <dbReference type="ARBA" id="ARBA00008791"/>
    </source>
</evidence>
<reference evidence="3 4" key="1">
    <citation type="submission" date="2016-11" db="EMBL/GenBank/DDBJ databases">
        <authorList>
            <person name="Jaros S."/>
            <person name="Januszkiewicz K."/>
            <person name="Wedrychowicz H."/>
        </authorList>
    </citation>
    <scope>NUCLEOTIDE SEQUENCE [LARGE SCALE GENOMIC DNA]</scope>
    <source>
        <strain evidence="3 4">CGMCC 1.8863</strain>
    </source>
</reference>
<name>A0A1M6DWV9_9FLAO</name>
<dbReference type="RefSeq" id="WP_072763582.1">
    <property type="nucleotide sequence ID" value="NZ_FQYX01000005.1"/>
</dbReference>
<sequence length="269" mass="30688">MKKILLPTDFSNRAQKAIDYAVYLLEKHDCTFYILHAYYRNIGGEDAVKASKEGLAAIIKKMEAKKENKHHRFMPVSINDSPVNAINCTVMDWNIECVFMGTKGASAIENVLFGSTTMKAIQLVQNCPIIAVPENYDYDIPDEVVFANDYKSEFQKSELNPLIQICQWWNSALTVVHIASEKQLTESQEANRESLREMFKTVKPRFLEVPRSTSIAATLLLLEKENQHIGMVAMVYNKRSFFEKLLREAVVHHLVFVSKVPFLALPKAK</sequence>
<dbReference type="OrthoDB" id="9788959at2"/>
<protein>
    <submittedName>
        <fullName evidence="3">Nucleotide-binding universal stress protein, UspA family</fullName>
    </submittedName>
</protein>
<dbReference type="CDD" id="cd00293">
    <property type="entry name" value="USP-like"/>
    <property type="match status" value="1"/>
</dbReference>
<comment type="similarity">
    <text evidence="1">Belongs to the universal stress protein A family.</text>
</comment>
<evidence type="ECO:0000313" key="4">
    <source>
        <dbReference type="Proteomes" id="UP000184231"/>
    </source>
</evidence>
<evidence type="ECO:0000313" key="3">
    <source>
        <dbReference type="EMBL" id="SHI77682.1"/>
    </source>
</evidence>
<dbReference type="AlphaFoldDB" id="A0A1M6DWV9"/>